<dbReference type="Proteomes" id="UP000735302">
    <property type="component" value="Unassembled WGS sequence"/>
</dbReference>
<comment type="caution">
    <text evidence="2">The sequence shown here is derived from an EMBL/GenBank/DDBJ whole genome shotgun (WGS) entry which is preliminary data.</text>
</comment>
<sequence>MGPEQGDLRLQNLRQARAPGLEAATKGSLQVDGSTSRDGLASRGRLSRCLAQIQSHDSITPQKDGSGAAAAAAAAAAADDDDNDDDDDDNDYGEDDGSAYKKNNDDSKKDTYPRSSWEKTFVQYHYNTGPRAGSRCSKLPSHGFTDPRSCEVKDDDVTAIVDPVQNYGSLGIGAA</sequence>
<evidence type="ECO:0000313" key="2">
    <source>
        <dbReference type="EMBL" id="GFO31478.1"/>
    </source>
</evidence>
<accession>A0AAV4CHP3</accession>
<protein>
    <submittedName>
        <fullName evidence="2">Uncharacterized protein</fullName>
    </submittedName>
</protein>
<gene>
    <name evidence="2" type="ORF">PoB_005798300</name>
</gene>
<reference evidence="2 3" key="1">
    <citation type="journal article" date="2021" name="Elife">
        <title>Chloroplast acquisition without the gene transfer in kleptoplastic sea slugs, Plakobranchus ocellatus.</title>
        <authorList>
            <person name="Maeda T."/>
            <person name="Takahashi S."/>
            <person name="Yoshida T."/>
            <person name="Shimamura S."/>
            <person name="Takaki Y."/>
            <person name="Nagai Y."/>
            <person name="Toyoda A."/>
            <person name="Suzuki Y."/>
            <person name="Arimoto A."/>
            <person name="Ishii H."/>
            <person name="Satoh N."/>
            <person name="Nishiyama T."/>
            <person name="Hasebe M."/>
            <person name="Maruyama T."/>
            <person name="Minagawa J."/>
            <person name="Obokata J."/>
            <person name="Shigenobu S."/>
        </authorList>
    </citation>
    <scope>NUCLEOTIDE SEQUENCE [LARGE SCALE GENOMIC DNA]</scope>
</reference>
<organism evidence="2 3">
    <name type="scientific">Plakobranchus ocellatus</name>
    <dbReference type="NCBI Taxonomy" id="259542"/>
    <lineage>
        <taxon>Eukaryota</taxon>
        <taxon>Metazoa</taxon>
        <taxon>Spiralia</taxon>
        <taxon>Lophotrochozoa</taxon>
        <taxon>Mollusca</taxon>
        <taxon>Gastropoda</taxon>
        <taxon>Heterobranchia</taxon>
        <taxon>Euthyneura</taxon>
        <taxon>Panpulmonata</taxon>
        <taxon>Sacoglossa</taxon>
        <taxon>Placobranchoidea</taxon>
        <taxon>Plakobranchidae</taxon>
        <taxon>Plakobranchus</taxon>
    </lineage>
</organism>
<feature type="compositionally biased region" description="Basic and acidic residues" evidence="1">
    <location>
        <begin position="98"/>
        <end position="112"/>
    </location>
</feature>
<name>A0AAV4CHP3_9GAST</name>
<evidence type="ECO:0000313" key="3">
    <source>
        <dbReference type="Proteomes" id="UP000735302"/>
    </source>
</evidence>
<evidence type="ECO:0000256" key="1">
    <source>
        <dbReference type="SAM" id="MobiDB-lite"/>
    </source>
</evidence>
<keyword evidence="3" id="KW-1185">Reference proteome</keyword>
<feature type="compositionally biased region" description="Acidic residues" evidence="1">
    <location>
        <begin position="78"/>
        <end position="97"/>
    </location>
</feature>
<feature type="region of interest" description="Disordered" evidence="1">
    <location>
        <begin position="1"/>
        <end position="116"/>
    </location>
</feature>
<feature type="compositionally biased region" description="Polar residues" evidence="1">
    <location>
        <begin position="52"/>
        <end position="63"/>
    </location>
</feature>
<dbReference type="EMBL" id="BLXT01006392">
    <property type="protein sequence ID" value="GFO31478.1"/>
    <property type="molecule type" value="Genomic_DNA"/>
</dbReference>
<feature type="compositionally biased region" description="Polar residues" evidence="1">
    <location>
        <begin position="27"/>
        <end position="37"/>
    </location>
</feature>
<dbReference type="AlphaFoldDB" id="A0AAV4CHP3"/>
<proteinExistence type="predicted"/>
<feature type="compositionally biased region" description="Low complexity" evidence="1">
    <location>
        <begin position="68"/>
        <end position="77"/>
    </location>
</feature>